<name>A0A6P3VVR1_CLUHA</name>
<keyword evidence="9" id="KW-0378">Hydrolase</keyword>
<evidence type="ECO:0000256" key="16">
    <source>
        <dbReference type="SAM" id="MobiDB-lite"/>
    </source>
</evidence>
<keyword evidence="10" id="KW-0862">Zinc</keyword>
<gene>
    <name evidence="19" type="primary">prorp</name>
</gene>
<comment type="similarity">
    <text evidence="4">Belongs to the PPR family. P subfamily.</text>
</comment>
<evidence type="ECO:0000256" key="8">
    <source>
        <dbReference type="ARBA" id="ARBA00022723"/>
    </source>
</evidence>
<comment type="catalytic activity">
    <reaction evidence="1">
        <text>Endonucleolytic cleavage of RNA, removing 5'-extranucleotides from tRNA precursor.</text>
        <dbReference type="EC" id="3.1.26.5"/>
    </reaction>
</comment>
<sequence length="577" mass="66069">MSPLLMPNLRVCLQHLLPVLSRNVLNLSHKNVSQCFRVGGVNTFCTKNINNHAVDKRKAFKSRDFAIKERPVFPKSVFAAGTARRTAELMKKKAGFSDTDEPSDYSRKKRAAEIPDHPLTSSEWKIMKEGSERPDRFVLRMMEGMLSASADINIAKSLLAYVAVDTGTVPYELLLRYLTLCVNDGHWDEMYDVYDIMKSRFRTLDTGAYSLLVKGFSKTERWQETLVLLENINKIITPSPRNYANAIAAAMKHGSSATAWTLYNQLLEKGISPNQDTWKYLFEGGVSDHEYDDELLSILQQMRDNQIYPDEILANTIRKWFESRPDQKWTGGISIVNPSGVCRSCGSELESIQLTDEDYADLKDSVMKNVIKGIDVFKKTTPEELENFKGFVSKRPPFDVVIDGLNVANTLSRGNESETLLAVVSEFSQQGLSILVLGRKHMLYSTRSWNRHHMKQIQQKAHCFFTENISEDDPFLLYATLHSGNHCNFVSRDLMRDHKACLPDGRTKRLFFKWQRGHQLVLSSFIPGKMVRFQRIQSYDTIIQTNTKSWHIPYDAQGVDRCTYEVPEKWLCLTRSN</sequence>
<accession>A0A6P3VVR1</accession>
<keyword evidence="18" id="KW-1185">Reference proteome</keyword>
<dbReference type="InterPro" id="IPR011990">
    <property type="entry name" value="TPR-like_helical_dom_sf"/>
</dbReference>
<dbReference type="CDD" id="cd18718">
    <property type="entry name" value="PIN_PRORP"/>
    <property type="match status" value="1"/>
</dbReference>
<dbReference type="RefSeq" id="XP_012682289.2">
    <property type="nucleotide sequence ID" value="XM_012826835.3"/>
</dbReference>
<dbReference type="InterPro" id="IPR033495">
    <property type="entry name" value="MRPP3_PIN_dom"/>
</dbReference>
<evidence type="ECO:0000256" key="12">
    <source>
        <dbReference type="ARBA" id="ARBA00022946"/>
    </source>
</evidence>
<comment type="subcellular location">
    <subcellularLocation>
        <location evidence="3">Mitochondrion</location>
    </subcellularLocation>
</comment>
<dbReference type="Pfam" id="PF16953">
    <property type="entry name" value="PRORP"/>
    <property type="match status" value="1"/>
</dbReference>
<evidence type="ECO:0000256" key="15">
    <source>
        <dbReference type="ARBA" id="ARBA00044559"/>
    </source>
</evidence>
<reference evidence="19" key="1">
    <citation type="submission" date="2025-08" db="UniProtKB">
        <authorList>
            <consortium name="RefSeq"/>
        </authorList>
    </citation>
    <scope>IDENTIFICATION</scope>
</reference>
<dbReference type="GO" id="GO:0046872">
    <property type="term" value="F:metal ion binding"/>
    <property type="evidence" value="ECO:0007669"/>
    <property type="project" value="UniProtKB-KW"/>
</dbReference>
<dbReference type="GeneID" id="105899636"/>
<evidence type="ECO:0000256" key="11">
    <source>
        <dbReference type="ARBA" id="ARBA00022842"/>
    </source>
</evidence>
<evidence type="ECO:0000256" key="9">
    <source>
        <dbReference type="ARBA" id="ARBA00022801"/>
    </source>
</evidence>
<keyword evidence="8" id="KW-0479">Metal-binding</keyword>
<evidence type="ECO:0000256" key="1">
    <source>
        <dbReference type="ARBA" id="ARBA00000928"/>
    </source>
</evidence>
<dbReference type="PANTHER" id="PTHR13547">
    <property type="match status" value="1"/>
</dbReference>
<dbReference type="Gene3D" id="1.25.40.10">
    <property type="entry name" value="Tetratricopeptide repeat domain"/>
    <property type="match status" value="1"/>
</dbReference>
<comment type="cofactor">
    <cofactor evidence="2">
        <name>Mg(2+)</name>
        <dbReference type="ChEBI" id="CHEBI:18420"/>
    </cofactor>
</comment>
<keyword evidence="6" id="KW-0819">tRNA processing</keyword>
<evidence type="ECO:0000256" key="5">
    <source>
        <dbReference type="ARBA" id="ARBA00012179"/>
    </source>
</evidence>
<protein>
    <recommendedName>
        <fullName evidence="14">Mitochondrial ribonuclease P catalytic subunit</fullName>
        <ecNumber evidence="5">3.1.26.5</ecNumber>
    </recommendedName>
    <alternativeName>
        <fullName evidence="15">Mitochondrial ribonuclease P protein 3</fullName>
    </alternativeName>
</protein>
<evidence type="ECO:0000259" key="17">
    <source>
        <dbReference type="Pfam" id="PF16953"/>
    </source>
</evidence>
<feature type="region of interest" description="Disordered" evidence="16">
    <location>
        <begin position="93"/>
        <end position="112"/>
    </location>
</feature>
<evidence type="ECO:0000256" key="10">
    <source>
        <dbReference type="ARBA" id="ARBA00022833"/>
    </source>
</evidence>
<dbReference type="EC" id="3.1.26.5" evidence="5"/>
<dbReference type="AlphaFoldDB" id="A0A6P3VVR1"/>
<evidence type="ECO:0000256" key="14">
    <source>
        <dbReference type="ARBA" id="ARBA00044536"/>
    </source>
</evidence>
<evidence type="ECO:0000256" key="13">
    <source>
        <dbReference type="ARBA" id="ARBA00023128"/>
    </source>
</evidence>
<proteinExistence type="inferred from homology"/>
<evidence type="ECO:0000313" key="18">
    <source>
        <dbReference type="Proteomes" id="UP000515152"/>
    </source>
</evidence>
<dbReference type="CTD" id="9692"/>
<dbReference type="InterPro" id="IPR031595">
    <property type="entry name" value="PRORP_C"/>
</dbReference>
<evidence type="ECO:0000256" key="6">
    <source>
        <dbReference type="ARBA" id="ARBA00022694"/>
    </source>
</evidence>
<dbReference type="OrthoDB" id="46913at2759"/>
<evidence type="ECO:0000313" key="19">
    <source>
        <dbReference type="RefSeq" id="XP_012682289.2"/>
    </source>
</evidence>
<dbReference type="Gene3D" id="3.40.50.11980">
    <property type="match status" value="1"/>
</dbReference>
<organism evidence="18 19">
    <name type="scientific">Clupea harengus</name>
    <name type="common">Atlantic herring</name>
    <dbReference type="NCBI Taxonomy" id="7950"/>
    <lineage>
        <taxon>Eukaryota</taxon>
        <taxon>Metazoa</taxon>
        <taxon>Chordata</taxon>
        <taxon>Craniata</taxon>
        <taxon>Vertebrata</taxon>
        <taxon>Euteleostomi</taxon>
        <taxon>Actinopterygii</taxon>
        <taxon>Neopterygii</taxon>
        <taxon>Teleostei</taxon>
        <taxon>Clupei</taxon>
        <taxon>Clupeiformes</taxon>
        <taxon>Clupeoidei</taxon>
        <taxon>Clupeidae</taxon>
        <taxon>Clupea</taxon>
    </lineage>
</organism>
<keyword evidence="12" id="KW-0809">Transit peptide</keyword>
<keyword evidence="13" id="KW-0496">Mitochondrion</keyword>
<evidence type="ECO:0000256" key="7">
    <source>
        <dbReference type="ARBA" id="ARBA00022722"/>
    </source>
</evidence>
<dbReference type="GO" id="GO:0004526">
    <property type="term" value="F:ribonuclease P activity"/>
    <property type="evidence" value="ECO:0007669"/>
    <property type="project" value="UniProtKB-EC"/>
</dbReference>
<dbReference type="GO" id="GO:0030678">
    <property type="term" value="C:mitochondrial ribonuclease P complex"/>
    <property type="evidence" value="ECO:0007669"/>
    <property type="project" value="TreeGrafter"/>
</dbReference>
<dbReference type="PANTHER" id="PTHR13547:SF1">
    <property type="entry name" value="MITOCHONDRIAL RIBONUCLEASE P CATALYTIC SUBUNIT"/>
    <property type="match status" value="1"/>
</dbReference>
<keyword evidence="7" id="KW-0540">Nuclease</keyword>
<dbReference type="GO" id="GO:0097745">
    <property type="term" value="P:mitochondrial tRNA 5'-end processing"/>
    <property type="evidence" value="ECO:0007669"/>
    <property type="project" value="TreeGrafter"/>
</dbReference>
<dbReference type="GO" id="GO:0001682">
    <property type="term" value="P:tRNA 5'-leader removal"/>
    <property type="evidence" value="ECO:0007669"/>
    <property type="project" value="TreeGrafter"/>
</dbReference>
<dbReference type="KEGG" id="char:105899636"/>
<dbReference type="FunFam" id="1.25.40.10:FF:001403">
    <property type="entry name" value="Mitochondrial ribonuclease P protein 3-like Protein"/>
    <property type="match status" value="1"/>
</dbReference>
<evidence type="ECO:0000256" key="4">
    <source>
        <dbReference type="ARBA" id="ARBA00007626"/>
    </source>
</evidence>
<evidence type="ECO:0000256" key="2">
    <source>
        <dbReference type="ARBA" id="ARBA00001946"/>
    </source>
</evidence>
<evidence type="ECO:0000256" key="3">
    <source>
        <dbReference type="ARBA" id="ARBA00004173"/>
    </source>
</evidence>
<keyword evidence="11" id="KW-0460">Magnesium</keyword>
<feature type="domain" description="PRORP" evidence="17">
    <location>
        <begin position="337"/>
        <end position="572"/>
    </location>
</feature>
<dbReference type="Proteomes" id="UP000515152">
    <property type="component" value="Chromosome 14"/>
</dbReference>